<feature type="region of interest" description="Disordered" evidence="1">
    <location>
        <begin position="97"/>
        <end position="177"/>
    </location>
</feature>
<organism evidence="2 3">
    <name type="scientific">Cryoendolithus antarcticus</name>
    <dbReference type="NCBI Taxonomy" id="1507870"/>
    <lineage>
        <taxon>Eukaryota</taxon>
        <taxon>Fungi</taxon>
        <taxon>Dikarya</taxon>
        <taxon>Ascomycota</taxon>
        <taxon>Pezizomycotina</taxon>
        <taxon>Dothideomycetes</taxon>
        <taxon>Dothideomycetidae</taxon>
        <taxon>Cladosporiales</taxon>
        <taxon>Cladosporiaceae</taxon>
        <taxon>Cryoendolithus</taxon>
    </lineage>
</organism>
<name>A0A1V8TB69_9PEZI</name>
<reference evidence="3" key="1">
    <citation type="submission" date="2017-03" db="EMBL/GenBank/DDBJ databases">
        <title>Genomes of endolithic fungi from Antarctica.</title>
        <authorList>
            <person name="Coleine C."/>
            <person name="Masonjones S."/>
            <person name="Stajich J.E."/>
        </authorList>
    </citation>
    <scope>NUCLEOTIDE SEQUENCE [LARGE SCALE GENOMIC DNA]</scope>
    <source>
        <strain evidence="3">CCFEE 5527</strain>
    </source>
</reference>
<comment type="caution">
    <text evidence="2">The sequence shown here is derived from an EMBL/GenBank/DDBJ whole genome shotgun (WGS) entry which is preliminary data.</text>
</comment>
<proteinExistence type="predicted"/>
<evidence type="ECO:0000313" key="2">
    <source>
        <dbReference type="EMBL" id="OQO08501.1"/>
    </source>
</evidence>
<accession>A0A1V8TB69</accession>
<gene>
    <name evidence="2" type="ORF">B0A48_06371</name>
</gene>
<feature type="compositionally biased region" description="Basic and acidic residues" evidence="1">
    <location>
        <begin position="97"/>
        <end position="115"/>
    </location>
</feature>
<evidence type="ECO:0000256" key="1">
    <source>
        <dbReference type="SAM" id="MobiDB-lite"/>
    </source>
</evidence>
<keyword evidence="3" id="KW-1185">Reference proteome</keyword>
<evidence type="ECO:0000313" key="3">
    <source>
        <dbReference type="Proteomes" id="UP000192596"/>
    </source>
</evidence>
<dbReference type="Proteomes" id="UP000192596">
    <property type="component" value="Unassembled WGS sequence"/>
</dbReference>
<protein>
    <submittedName>
        <fullName evidence="2">Uncharacterized protein</fullName>
    </submittedName>
</protein>
<dbReference type="InParanoid" id="A0A1V8TB69"/>
<dbReference type="EMBL" id="NAJO01000012">
    <property type="protein sequence ID" value="OQO08501.1"/>
    <property type="molecule type" value="Genomic_DNA"/>
</dbReference>
<dbReference type="AlphaFoldDB" id="A0A1V8TB69"/>
<feature type="compositionally biased region" description="Basic and acidic residues" evidence="1">
    <location>
        <begin position="141"/>
        <end position="151"/>
    </location>
</feature>
<sequence length="177" mass="20467">MKRDFVVTRRPISSVNSDTETREQLLQCLIEEAGLESALCAVATNEAEQQKKAGWWDSMVGIKAALSDDKRSAKLENLRKAVKEAWEKVDEVYAAREARREERLEAENEEDRRYEMSGGLGEVSEDDESVFSQDRGLNRPRSSEESREGPSKRQRSTITATPRYLLRGVRRRRYRKR</sequence>
<feature type="compositionally biased region" description="Basic residues" evidence="1">
    <location>
        <begin position="168"/>
        <end position="177"/>
    </location>
</feature>